<sequence>MADGRHLLITLLLLAAASMASAQTADDAVLDARARALASELRCLVCRNETLAESSAALAQDLRAELRRLLAEGRSDAEVRAFFSERYGDVVHYRPPLQRSTLALWFGPAALLGAGLLVLWLTLRRRQRLPAEAFEPEADDVEANDREEVSR</sequence>
<dbReference type="AlphaFoldDB" id="A0A2S5SXW3"/>
<feature type="signal peptide" evidence="6">
    <location>
        <begin position="1"/>
        <end position="22"/>
    </location>
</feature>
<evidence type="ECO:0000256" key="2">
    <source>
        <dbReference type="ARBA" id="ARBA00022617"/>
    </source>
</evidence>
<feature type="domain" description="CcmH/CycL/Ccl2/NrfF N-terminal" evidence="7">
    <location>
        <begin position="8"/>
        <end position="134"/>
    </location>
</feature>
<evidence type="ECO:0000256" key="3">
    <source>
        <dbReference type="ARBA" id="ARBA00022723"/>
    </source>
</evidence>
<feature type="transmembrane region" description="Helical" evidence="6">
    <location>
        <begin position="102"/>
        <end position="123"/>
    </location>
</feature>
<dbReference type="RefSeq" id="WP_104301483.1">
    <property type="nucleotide sequence ID" value="NZ_PSNX01000003.1"/>
</dbReference>
<keyword evidence="6" id="KW-0812">Transmembrane</keyword>
<dbReference type="Pfam" id="PF03918">
    <property type="entry name" value="CcmH"/>
    <property type="match status" value="1"/>
</dbReference>
<protein>
    <recommendedName>
        <fullName evidence="6">Cytochrome c-type biogenesis protein</fullName>
    </recommendedName>
</protein>
<keyword evidence="9" id="KW-1185">Reference proteome</keyword>
<keyword evidence="3 6" id="KW-0479">Metal-binding</keyword>
<keyword evidence="2 6" id="KW-0349">Heme</keyword>
<evidence type="ECO:0000313" key="9">
    <source>
        <dbReference type="Proteomes" id="UP000238605"/>
    </source>
</evidence>
<evidence type="ECO:0000256" key="1">
    <source>
        <dbReference type="ARBA" id="ARBA00010342"/>
    </source>
</evidence>
<evidence type="ECO:0000256" key="5">
    <source>
        <dbReference type="ARBA" id="ARBA00023004"/>
    </source>
</evidence>
<reference evidence="8 9" key="1">
    <citation type="submission" date="2018-02" db="EMBL/GenBank/DDBJ databases">
        <title>Reclassifiation of [Polyangium] brachysporum DSM 7029 as Guopingzhaonella breviflexa gen. nov., sp. nov., a member of the family Comamonadaceae.</title>
        <authorList>
            <person name="Tang B."/>
        </authorList>
    </citation>
    <scope>NUCLEOTIDE SEQUENCE [LARGE SCALE GENOMIC DNA]</scope>
    <source>
        <strain evidence="8 9">BCRC 80649</strain>
    </source>
</reference>
<keyword evidence="6" id="KW-1133">Transmembrane helix</keyword>
<comment type="function">
    <text evidence="6">Possible subunit of a heme lyase.</text>
</comment>
<comment type="caution">
    <text evidence="8">The sequence shown here is derived from an EMBL/GenBank/DDBJ whole genome shotgun (WGS) entry which is preliminary data.</text>
</comment>
<dbReference type="EMBL" id="PSNX01000003">
    <property type="protein sequence ID" value="PPE67469.1"/>
    <property type="molecule type" value="Genomic_DNA"/>
</dbReference>
<keyword evidence="6" id="KW-0472">Membrane</keyword>
<accession>A0A2S5SXW3</accession>
<dbReference type="GO" id="GO:0046872">
    <property type="term" value="F:metal ion binding"/>
    <property type="evidence" value="ECO:0007669"/>
    <property type="project" value="UniProtKB-KW"/>
</dbReference>
<gene>
    <name evidence="8" type="ORF">C1704_04750</name>
</gene>
<name>A0A2S5SXW3_9BURK</name>
<keyword evidence="4 6" id="KW-0732">Signal</keyword>
<dbReference type="GO" id="GO:0005886">
    <property type="term" value="C:plasma membrane"/>
    <property type="evidence" value="ECO:0007669"/>
    <property type="project" value="TreeGrafter"/>
</dbReference>
<dbReference type="Proteomes" id="UP000238605">
    <property type="component" value="Unassembled WGS sequence"/>
</dbReference>
<evidence type="ECO:0000313" key="8">
    <source>
        <dbReference type="EMBL" id="PPE67469.1"/>
    </source>
</evidence>
<evidence type="ECO:0000256" key="4">
    <source>
        <dbReference type="ARBA" id="ARBA00022729"/>
    </source>
</evidence>
<evidence type="ECO:0000259" key="7">
    <source>
        <dbReference type="Pfam" id="PF03918"/>
    </source>
</evidence>
<dbReference type="PANTHER" id="PTHR47870">
    <property type="entry name" value="CYTOCHROME C-TYPE BIOGENESIS PROTEIN CCMH"/>
    <property type="match status" value="1"/>
</dbReference>
<organism evidence="8 9">
    <name type="scientific">Caldimonas caldifontis</name>
    <dbReference type="NCBI Taxonomy" id="1452508"/>
    <lineage>
        <taxon>Bacteria</taxon>
        <taxon>Pseudomonadati</taxon>
        <taxon>Pseudomonadota</taxon>
        <taxon>Betaproteobacteria</taxon>
        <taxon>Burkholderiales</taxon>
        <taxon>Sphaerotilaceae</taxon>
        <taxon>Caldimonas</taxon>
    </lineage>
</organism>
<dbReference type="Gene3D" id="1.10.8.640">
    <property type="entry name" value="Cytochrome C biogenesis protein"/>
    <property type="match status" value="1"/>
</dbReference>
<dbReference type="InterPro" id="IPR005616">
    <property type="entry name" value="CcmH/CycL/Ccl2/NrfF_N"/>
</dbReference>
<dbReference type="PANTHER" id="PTHR47870:SF4">
    <property type="entry name" value="CYTOCHROME C-TYPE BIOGENESIS PROTEIN CYCH"/>
    <property type="match status" value="1"/>
</dbReference>
<dbReference type="OrthoDB" id="9804975at2"/>
<proteinExistence type="inferred from homology"/>
<keyword evidence="5 6" id="KW-0408">Iron</keyword>
<comment type="similarity">
    <text evidence="1 6">Belongs to the CcmH/CycL/Ccl2/NrfF family.</text>
</comment>
<evidence type="ECO:0000256" key="6">
    <source>
        <dbReference type="RuleBase" id="RU364112"/>
    </source>
</evidence>
<dbReference type="InterPro" id="IPR038297">
    <property type="entry name" value="CcmH/CycL/NrfF/Ccl2_sf"/>
</dbReference>
<dbReference type="InterPro" id="IPR051263">
    <property type="entry name" value="C-type_cytochrome_biogenesis"/>
</dbReference>
<feature type="chain" id="PRO_5015370413" description="Cytochrome c-type biogenesis protein" evidence="6">
    <location>
        <begin position="23"/>
        <end position="151"/>
    </location>
</feature>
<dbReference type="CDD" id="cd16378">
    <property type="entry name" value="CcmH_N"/>
    <property type="match status" value="1"/>
</dbReference>